<dbReference type="EMBL" id="CP054705">
    <property type="protein sequence ID" value="QQK75700.1"/>
    <property type="molecule type" value="Genomic_DNA"/>
</dbReference>
<evidence type="ECO:0000313" key="5">
    <source>
        <dbReference type="Proteomes" id="UP000595823"/>
    </source>
</evidence>
<gene>
    <name evidence="4" type="ORF">HUG15_09070</name>
</gene>
<keyword evidence="5" id="KW-1185">Reference proteome</keyword>
<dbReference type="GO" id="GO:0008745">
    <property type="term" value="F:N-acetylmuramoyl-L-alanine amidase activity"/>
    <property type="evidence" value="ECO:0007669"/>
    <property type="project" value="InterPro"/>
</dbReference>
<dbReference type="InterPro" id="IPR036365">
    <property type="entry name" value="PGBD-like_sf"/>
</dbReference>
<evidence type="ECO:0000313" key="4">
    <source>
        <dbReference type="EMBL" id="QQK75700.1"/>
    </source>
</evidence>
<dbReference type="Gene3D" id="1.10.101.10">
    <property type="entry name" value="PGBD-like superfamily/PGBD"/>
    <property type="match status" value="2"/>
</dbReference>
<feature type="region of interest" description="Disordered" evidence="2">
    <location>
        <begin position="184"/>
        <end position="226"/>
    </location>
</feature>
<protein>
    <submittedName>
        <fullName evidence="4">N-acetylmuramoyl-L-alanine amidase</fullName>
    </submittedName>
</protein>
<dbReference type="Pfam" id="PF01520">
    <property type="entry name" value="Amidase_3"/>
    <property type="match status" value="1"/>
</dbReference>
<feature type="domain" description="MurNAc-LAA" evidence="3">
    <location>
        <begin position="64"/>
        <end position="179"/>
    </location>
</feature>
<dbReference type="CDD" id="cd02696">
    <property type="entry name" value="MurNAc-LAA"/>
    <property type="match status" value="1"/>
</dbReference>
<dbReference type="SUPFAM" id="SSF53187">
    <property type="entry name" value="Zn-dependent exopeptidases"/>
    <property type="match status" value="1"/>
</dbReference>
<dbReference type="AlphaFoldDB" id="A0A7T6Z2E4"/>
<dbReference type="SUPFAM" id="SSF47090">
    <property type="entry name" value="PGBD-like"/>
    <property type="match status" value="2"/>
</dbReference>
<dbReference type="InterPro" id="IPR002508">
    <property type="entry name" value="MurNAc-LAA_cat"/>
</dbReference>
<dbReference type="RefSeq" id="WP_200128334.1">
    <property type="nucleotide sequence ID" value="NZ_CP054705.1"/>
</dbReference>
<feature type="compositionally biased region" description="Acidic residues" evidence="2">
    <location>
        <begin position="191"/>
        <end position="206"/>
    </location>
</feature>
<dbReference type="InterPro" id="IPR002477">
    <property type="entry name" value="Peptidoglycan-bd-like"/>
</dbReference>
<dbReference type="Gene3D" id="3.40.630.40">
    <property type="entry name" value="Zn-dependent exopeptidases"/>
    <property type="match status" value="1"/>
</dbReference>
<evidence type="ECO:0000256" key="1">
    <source>
        <dbReference type="ARBA" id="ARBA00022801"/>
    </source>
</evidence>
<dbReference type="InterPro" id="IPR036366">
    <property type="entry name" value="PGBDSf"/>
</dbReference>
<dbReference type="Pfam" id="PF01471">
    <property type="entry name" value="PG_binding_1"/>
    <property type="match status" value="2"/>
</dbReference>
<reference evidence="4 5" key="1">
    <citation type="submission" date="2020-06" db="EMBL/GenBank/DDBJ databases">
        <title>Genomic analysis of Salicibibacter sp. NKC5-3.</title>
        <authorList>
            <person name="Oh Y.J."/>
        </authorList>
    </citation>
    <scope>NUCLEOTIDE SEQUENCE [LARGE SCALE GENOMIC DNA]</scope>
    <source>
        <strain evidence="4 5">NKC5-3</strain>
    </source>
</reference>
<dbReference type="SMART" id="SM00646">
    <property type="entry name" value="Ami_3"/>
    <property type="match status" value="1"/>
</dbReference>
<proteinExistence type="predicted"/>
<dbReference type="PANTHER" id="PTHR30404:SF0">
    <property type="entry name" value="N-ACETYLMURAMOYL-L-ALANINE AMIDASE AMIC"/>
    <property type="match status" value="1"/>
</dbReference>
<evidence type="ECO:0000256" key="2">
    <source>
        <dbReference type="SAM" id="MobiDB-lite"/>
    </source>
</evidence>
<accession>A0A7T6Z2E4</accession>
<dbReference type="InterPro" id="IPR050695">
    <property type="entry name" value="N-acetylmuramoyl_amidase_3"/>
</dbReference>
<name>A0A7T6Z2E4_9BACI</name>
<sequence length="364" mass="39834">MQRIYIDPGHGGSDTGATGNGLYEKDIVLDIGYQMSVYLRDNYEGMYRRMSRTDDTFVSLQARTDDANNWGADVFISIHANALDGSARGFETYIHTSNPDGASDLQSVMHPQILDEMHAFDSGIPDRGAQTANFHVLRETQMTAILTENLFIDHADDAALLQDPDFITAVAIAHAESVAEYLNLTPIGNGDDNDEDDDSDDNDDGGESSTFQHWDGSVIRNGDQGNPVEELQQRLVDLGYTLPRFGIDGMFGSETASAVRAFQQEAGIGVDGIPGPETHEALENYTTTFAFQHWDGSIIRNGDQGQHMEELQQRLVDLGYSLSQFGIDGILGSETADAVRAFQQDASIGVDGIPGPETYRALRR</sequence>
<keyword evidence="1" id="KW-0378">Hydrolase</keyword>
<dbReference type="GO" id="GO:0030288">
    <property type="term" value="C:outer membrane-bounded periplasmic space"/>
    <property type="evidence" value="ECO:0007669"/>
    <property type="project" value="TreeGrafter"/>
</dbReference>
<dbReference type="GO" id="GO:0009253">
    <property type="term" value="P:peptidoglycan catabolic process"/>
    <property type="evidence" value="ECO:0007669"/>
    <property type="project" value="InterPro"/>
</dbReference>
<dbReference type="KEGG" id="scia:HUG15_09070"/>
<dbReference type="Proteomes" id="UP000595823">
    <property type="component" value="Chromosome"/>
</dbReference>
<dbReference type="PANTHER" id="PTHR30404">
    <property type="entry name" value="N-ACETYLMURAMOYL-L-ALANINE AMIDASE"/>
    <property type="match status" value="1"/>
</dbReference>
<evidence type="ECO:0000259" key="3">
    <source>
        <dbReference type="SMART" id="SM00646"/>
    </source>
</evidence>
<organism evidence="4 5">
    <name type="scientific">Salicibibacter cibarius</name>
    <dbReference type="NCBI Taxonomy" id="2743000"/>
    <lineage>
        <taxon>Bacteria</taxon>
        <taxon>Bacillati</taxon>
        <taxon>Bacillota</taxon>
        <taxon>Bacilli</taxon>
        <taxon>Bacillales</taxon>
        <taxon>Bacillaceae</taxon>
        <taxon>Salicibibacter</taxon>
    </lineage>
</organism>